<dbReference type="EMBL" id="JBHSHT010000002">
    <property type="protein sequence ID" value="MFC4825238.1"/>
    <property type="molecule type" value="Genomic_DNA"/>
</dbReference>
<dbReference type="GeneID" id="73044051"/>
<accession>A0ABD5Q3M6</accession>
<dbReference type="SUPFAM" id="SSF56300">
    <property type="entry name" value="Metallo-dependent phosphatases"/>
    <property type="match status" value="1"/>
</dbReference>
<evidence type="ECO:0000313" key="3">
    <source>
        <dbReference type="Proteomes" id="UP001595945"/>
    </source>
</evidence>
<comment type="caution">
    <text evidence="2">The sequence shown here is derived from an EMBL/GenBank/DDBJ whole genome shotgun (WGS) entry which is preliminary data.</text>
</comment>
<dbReference type="InterPro" id="IPR029052">
    <property type="entry name" value="Metallo-depent_PP-like"/>
</dbReference>
<feature type="domain" description="Calcineurin-like phosphoesterase" evidence="1">
    <location>
        <begin position="23"/>
        <end position="125"/>
    </location>
</feature>
<protein>
    <submittedName>
        <fullName evidence="2">Metallophosphoesterase</fullName>
    </submittedName>
</protein>
<dbReference type="PANTHER" id="PTHR39323">
    <property type="entry name" value="BLR1149 PROTEIN"/>
    <property type="match status" value="1"/>
</dbReference>
<dbReference type="AlphaFoldDB" id="A0ABD5Q3M6"/>
<reference evidence="2 3" key="1">
    <citation type="journal article" date="2019" name="Int. J. Syst. Evol. Microbiol.">
        <title>The Global Catalogue of Microorganisms (GCM) 10K type strain sequencing project: providing services to taxonomists for standard genome sequencing and annotation.</title>
        <authorList>
            <consortium name="The Broad Institute Genomics Platform"/>
            <consortium name="The Broad Institute Genome Sequencing Center for Infectious Disease"/>
            <person name="Wu L."/>
            <person name="Ma J."/>
        </authorList>
    </citation>
    <scope>NUCLEOTIDE SEQUENCE [LARGE SCALE GENOMIC DNA]</scope>
    <source>
        <strain evidence="2 3">XZYJ18</strain>
    </source>
</reference>
<dbReference type="PANTHER" id="PTHR39323:SF1">
    <property type="entry name" value="BLR1149 PROTEIN"/>
    <property type="match status" value="1"/>
</dbReference>
<sequence length="249" mass="26409">MSLVEPVPGEPAAVAEVGPDGERALVVADFHAGIEQALRAEGVSLDSRARQRRERLLALVARTDPDRVLFLGDLMHAIGDPGGAERGEIEVLLERLDERGVAATLVKGNHDGAIESWADLDVTAGAGVRLGSVGFAHGHTWPTPEVLDSDVVCVGHEHPAVRLEDEVGGSRVERVWLRGSLAGAAFAEREGGVRAGAELVVFPAFNELAGATWVNVEGQEFLAPFLPEGLTDGEAYLLDGTRLGEYQTI</sequence>
<dbReference type="InterPro" id="IPR024173">
    <property type="entry name" value="Pesterase_MJ0037-like"/>
</dbReference>
<evidence type="ECO:0000313" key="2">
    <source>
        <dbReference type="EMBL" id="MFC4825238.1"/>
    </source>
</evidence>
<proteinExistence type="predicted"/>
<evidence type="ECO:0000259" key="1">
    <source>
        <dbReference type="Pfam" id="PF00149"/>
    </source>
</evidence>
<dbReference type="Gene3D" id="3.60.21.10">
    <property type="match status" value="1"/>
</dbReference>
<dbReference type="Proteomes" id="UP001595945">
    <property type="component" value="Unassembled WGS sequence"/>
</dbReference>
<gene>
    <name evidence="2" type="ORF">ACFO9K_13320</name>
</gene>
<dbReference type="PIRSF" id="PIRSF000887">
    <property type="entry name" value="Pesterase_MJ0037"/>
    <property type="match status" value="1"/>
</dbReference>
<dbReference type="Pfam" id="PF00149">
    <property type="entry name" value="Metallophos"/>
    <property type="match status" value="1"/>
</dbReference>
<dbReference type="RefSeq" id="WP_254269069.1">
    <property type="nucleotide sequence ID" value="NZ_CP100400.1"/>
</dbReference>
<keyword evidence="3" id="KW-1185">Reference proteome</keyword>
<dbReference type="CDD" id="cd07391">
    <property type="entry name" value="MPP_PF1019"/>
    <property type="match status" value="1"/>
</dbReference>
<organism evidence="2 3">
    <name type="scientific">Halorussus aquaticus</name>
    <dbReference type="NCBI Taxonomy" id="2953748"/>
    <lineage>
        <taxon>Archaea</taxon>
        <taxon>Methanobacteriati</taxon>
        <taxon>Methanobacteriota</taxon>
        <taxon>Stenosarchaea group</taxon>
        <taxon>Halobacteria</taxon>
        <taxon>Halobacteriales</taxon>
        <taxon>Haladaptataceae</taxon>
        <taxon>Halorussus</taxon>
    </lineage>
</organism>
<dbReference type="InterPro" id="IPR004843">
    <property type="entry name" value="Calcineurin-like_PHP"/>
</dbReference>
<name>A0ABD5Q3M6_9EURY</name>